<evidence type="ECO:0000313" key="2">
    <source>
        <dbReference type="Proteomes" id="UP000009172"/>
    </source>
</evidence>
<dbReference type="HOGENOM" id="CLU_2279480_0_0_1"/>
<keyword evidence="2" id="KW-1185">Reference proteome</keyword>
<proteinExistence type="predicted"/>
<dbReference type="AlphaFoldDB" id="F2RVX3"/>
<reference evidence="2" key="1">
    <citation type="journal article" date="2012" name="MBio">
        <title>Comparative genome analysis of Trichophyton rubrum and related dermatophytes reveals candidate genes involved in infection.</title>
        <authorList>
            <person name="Martinez D.A."/>
            <person name="Oliver B.G."/>
            <person name="Graeser Y."/>
            <person name="Goldberg J.M."/>
            <person name="Li W."/>
            <person name="Martinez-Rossi N.M."/>
            <person name="Monod M."/>
            <person name="Shelest E."/>
            <person name="Barton R.C."/>
            <person name="Birch E."/>
            <person name="Brakhage A.A."/>
            <person name="Chen Z."/>
            <person name="Gurr S.J."/>
            <person name="Heiman D."/>
            <person name="Heitman J."/>
            <person name="Kosti I."/>
            <person name="Rossi A."/>
            <person name="Saif S."/>
            <person name="Samalova M."/>
            <person name="Saunders C.W."/>
            <person name="Shea T."/>
            <person name="Summerbell R.C."/>
            <person name="Xu J."/>
            <person name="Young S."/>
            <person name="Zeng Q."/>
            <person name="Birren B.W."/>
            <person name="Cuomo C.A."/>
            <person name="White T.C."/>
        </authorList>
    </citation>
    <scope>NUCLEOTIDE SEQUENCE [LARGE SCALE GENOMIC DNA]</scope>
    <source>
        <strain evidence="2">CBS 112818</strain>
    </source>
</reference>
<protein>
    <submittedName>
        <fullName evidence="1">Uncharacterized protein</fullName>
    </submittedName>
</protein>
<sequence length="102" mass="10663">MAVLDSRPGVRDGNTRNGGQLMACPAAYASLLIPASQPTADLSADCHSNGGLLGVVKALTPCSSINPKSPFSSLAGYRRDNSMIRDNAKSRPMIVWTDSASI</sequence>
<dbReference type="EMBL" id="GG698488">
    <property type="protein sequence ID" value="EGD95472.1"/>
    <property type="molecule type" value="Genomic_DNA"/>
</dbReference>
<organism evidence="1 2">
    <name type="scientific">Trichophyton tonsurans (strain CBS 112818)</name>
    <name type="common">Scalp ringworm fungus</name>
    <dbReference type="NCBI Taxonomy" id="647933"/>
    <lineage>
        <taxon>Eukaryota</taxon>
        <taxon>Fungi</taxon>
        <taxon>Dikarya</taxon>
        <taxon>Ascomycota</taxon>
        <taxon>Pezizomycotina</taxon>
        <taxon>Eurotiomycetes</taxon>
        <taxon>Eurotiomycetidae</taxon>
        <taxon>Onygenales</taxon>
        <taxon>Arthrodermataceae</taxon>
        <taxon>Trichophyton</taxon>
    </lineage>
</organism>
<gene>
    <name evidence="1" type="ORF">TESG_08385</name>
</gene>
<accession>F2RVX3</accession>
<evidence type="ECO:0000313" key="1">
    <source>
        <dbReference type="EMBL" id="EGD95472.1"/>
    </source>
</evidence>
<name>F2RVX3_TRIT1</name>
<dbReference type="Proteomes" id="UP000009172">
    <property type="component" value="Unassembled WGS sequence"/>
</dbReference>